<name>A0A6H1ZU71_9ZZZZ</name>
<dbReference type="EMBL" id="MT144266">
    <property type="protein sequence ID" value="QJA51476.1"/>
    <property type="molecule type" value="Genomic_DNA"/>
</dbReference>
<gene>
    <name evidence="1" type="ORF">TM448A02160_0010</name>
</gene>
<dbReference type="AlphaFoldDB" id="A0A6H1ZU71"/>
<organism evidence="1">
    <name type="scientific">viral metagenome</name>
    <dbReference type="NCBI Taxonomy" id="1070528"/>
    <lineage>
        <taxon>unclassified sequences</taxon>
        <taxon>metagenomes</taxon>
        <taxon>organismal metagenomes</taxon>
    </lineage>
</organism>
<proteinExistence type="predicted"/>
<sequence length="327" mass="37858">MSKYELPDKYKSKIAKISKEIDEPNDTLVAEVTDRFIEFKNKYPDKSLDALWRSSYFVCGNRWRAILRALPWMGFFIGETEVRDWTVIIKRFIDNMPDNEKIKYITEADEYLNPFKESRNYLDPLPEHRYFKNMYGITGNPEFKEMSFTIIEWSGPLATKIPEHSFETLYKFRATQRKSESLRRLGGVTATKFDAINETKFLLSREQMEEHIKKLGPVKEFSRLRDYYDLLGKKKAAQEVVIVEAGVKTMGKSKTGYVMTLEAPEDVWVNPITAFVPEFIPLNFGKNSIVLALGTLFKDNSNRLCMNALGIFPTVEGILEPDSDLFG</sequence>
<reference evidence="1" key="1">
    <citation type="submission" date="2020-03" db="EMBL/GenBank/DDBJ databases">
        <title>The deep terrestrial virosphere.</title>
        <authorList>
            <person name="Holmfeldt K."/>
            <person name="Nilsson E."/>
            <person name="Simone D."/>
            <person name="Lopez-Fernandez M."/>
            <person name="Wu X."/>
            <person name="de Brujin I."/>
            <person name="Lundin D."/>
            <person name="Andersson A."/>
            <person name="Bertilsson S."/>
            <person name="Dopson M."/>
        </authorList>
    </citation>
    <scope>NUCLEOTIDE SEQUENCE</scope>
    <source>
        <strain evidence="1">TM448A02160</strain>
    </source>
</reference>
<accession>A0A6H1ZU71</accession>
<protein>
    <submittedName>
        <fullName evidence="1">Uncharacterized protein</fullName>
    </submittedName>
</protein>
<evidence type="ECO:0000313" key="1">
    <source>
        <dbReference type="EMBL" id="QJA51476.1"/>
    </source>
</evidence>